<dbReference type="Proteomes" id="UP000887578">
    <property type="component" value="Unplaced"/>
</dbReference>
<keyword evidence="1" id="KW-1185">Reference proteome</keyword>
<proteinExistence type="predicted"/>
<dbReference type="AlphaFoldDB" id="A0A914PH94"/>
<name>A0A914PH94_9BILA</name>
<organism evidence="1 2">
    <name type="scientific">Panagrolaimus davidi</name>
    <dbReference type="NCBI Taxonomy" id="227884"/>
    <lineage>
        <taxon>Eukaryota</taxon>
        <taxon>Metazoa</taxon>
        <taxon>Ecdysozoa</taxon>
        <taxon>Nematoda</taxon>
        <taxon>Chromadorea</taxon>
        <taxon>Rhabditida</taxon>
        <taxon>Tylenchina</taxon>
        <taxon>Panagrolaimomorpha</taxon>
        <taxon>Panagrolaimoidea</taxon>
        <taxon>Panagrolaimidae</taxon>
        <taxon>Panagrolaimus</taxon>
    </lineage>
</organism>
<evidence type="ECO:0000313" key="1">
    <source>
        <dbReference type="Proteomes" id="UP000887578"/>
    </source>
</evidence>
<accession>A0A914PH94</accession>
<dbReference type="WBParaSite" id="PDA_v2.g17680.t1">
    <property type="protein sequence ID" value="PDA_v2.g17680.t1"/>
    <property type="gene ID" value="PDA_v2.g17680"/>
</dbReference>
<sequence>MVLNIGIFPFWGNVSAYNTKTQGITKFDITPVKEEDLNNVDSMFKEIKAEAEEEIGCVCIALGYSYLNDIRKKFIKTAKENGIEKIQIISGKQARFIGMLAKADIQPSEGEVIWILAVWENNIICDVWQKNGTRCEYKINFGQSKTNEGKEISPTSNDFKKLYEKIGLNQQPSIIFAEGYIDETELAKVFPDCKLSVLKESKHEWTEYALIMAKIMDNDNEVIGFNADGVLQRTIELVYNDESLVKVEEFEPLPYHKVISITTNESDKSVLNVIDEIEVPSRNDVVVEFNIDANGIYSYKIL</sequence>
<reference evidence="2" key="1">
    <citation type="submission" date="2022-11" db="UniProtKB">
        <authorList>
            <consortium name="WormBaseParasite"/>
        </authorList>
    </citation>
    <scope>IDENTIFICATION</scope>
</reference>
<evidence type="ECO:0000313" key="2">
    <source>
        <dbReference type="WBParaSite" id="PDA_v2.g17680.t1"/>
    </source>
</evidence>
<protein>
    <submittedName>
        <fullName evidence="2">Uncharacterized protein</fullName>
    </submittedName>
</protein>